<dbReference type="KEGG" id="mema:MMAB1_2639"/>
<organism evidence="1 2">
    <name type="scientific">Methanoculleus bourgensis</name>
    <dbReference type="NCBI Taxonomy" id="83986"/>
    <lineage>
        <taxon>Archaea</taxon>
        <taxon>Methanobacteriati</taxon>
        <taxon>Methanobacteriota</taxon>
        <taxon>Stenosarchaea group</taxon>
        <taxon>Methanomicrobia</taxon>
        <taxon>Methanomicrobiales</taxon>
        <taxon>Methanomicrobiaceae</taxon>
        <taxon>Methanoculleus</taxon>
    </lineage>
</organism>
<sequence length="40" mass="4291">MTAFTSVNGVAALAEATHQFLTAGIRDCGAAAFYSYFIRF</sequence>
<name>A0A0X3BNT3_9EURY</name>
<reference evidence="1 2" key="1">
    <citation type="submission" date="2016-01" db="EMBL/GenBank/DDBJ databases">
        <authorList>
            <person name="Manzoor S."/>
        </authorList>
    </citation>
    <scope>NUCLEOTIDE SEQUENCE [LARGE SCALE GENOMIC DNA]</scope>
    <source>
        <strain evidence="1">Methanoculleus sp MAB1</strain>
    </source>
</reference>
<proteinExistence type="predicted"/>
<accession>A0A0X3BNT3</accession>
<evidence type="ECO:0000313" key="2">
    <source>
        <dbReference type="Proteomes" id="UP000069850"/>
    </source>
</evidence>
<dbReference type="AlphaFoldDB" id="A0A0X3BNT3"/>
<dbReference type="EMBL" id="LT158599">
    <property type="protein sequence ID" value="CVK33852.1"/>
    <property type="molecule type" value="Genomic_DNA"/>
</dbReference>
<dbReference type="Proteomes" id="UP000069850">
    <property type="component" value="Chromosome 1"/>
</dbReference>
<gene>
    <name evidence="1" type="ORF">MMAB1_2639</name>
</gene>
<evidence type="ECO:0000313" key="1">
    <source>
        <dbReference type="EMBL" id="CVK33852.1"/>
    </source>
</evidence>
<protein>
    <submittedName>
        <fullName evidence="1">Uncharacterized protein</fullName>
    </submittedName>
</protein>